<name>A0AAW1VGL2_9CUCU</name>
<feature type="domain" description="Cytochrome b5 heme-binding" evidence="15">
    <location>
        <begin position="6"/>
        <end position="82"/>
    </location>
</feature>
<gene>
    <name evidence="16" type="ORF">WA026_016578</name>
</gene>
<evidence type="ECO:0000259" key="15">
    <source>
        <dbReference type="PROSITE" id="PS50255"/>
    </source>
</evidence>
<dbReference type="GO" id="GO:0020037">
    <property type="term" value="F:heme binding"/>
    <property type="evidence" value="ECO:0007669"/>
    <property type="project" value="TreeGrafter"/>
</dbReference>
<evidence type="ECO:0000256" key="4">
    <source>
        <dbReference type="ARBA" id="ARBA00022692"/>
    </source>
</evidence>
<evidence type="ECO:0000256" key="1">
    <source>
        <dbReference type="ARBA" id="ARBA00004131"/>
    </source>
</evidence>
<keyword evidence="4 14" id="KW-0812">Transmembrane</keyword>
<comment type="subcellular location">
    <subcellularLocation>
        <location evidence="1">Endoplasmic reticulum membrane</location>
        <topology evidence="1">Single-pass membrane protein</topology>
        <orientation evidence="1">Cytoplasmic side</orientation>
    </subcellularLocation>
    <subcellularLocation>
        <location evidence="11">Microsome membrane</location>
        <topology evidence="11">Single-pass membrane protein</topology>
        <orientation evidence="11">Cytoplasmic side</orientation>
    </subcellularLocation>
</comment>
<dbReference type="Pfam" id="PF00173">
    <property type="entry name" value="Cyt-b5"/>
    <property type="match status" value="1"/>
</dbReference>
<protein>
    <recommendedName>
        <fullName evidence="13">Cytochrome b5</fullName>
    </recommendedName>
</protein>
<dbReference type="GO" id="GO:0005789">
    <property type="term" value="C:endoplasmic reticulum membrane"/>
    <property type="evidence" value="ECO:0007669"/>
    <property type="project" value="UniProtKB-SubCell"/>
</dbReference>
<evidence type="ECO:0000256" key="5">
    <source>
        <dbReference type="ARBA" id="ARBA00022723"/>
    </source>
</evidence>
<dbReference type="InterPro" id="IPR036400">
    <property type="entry name" value="Cyt_B5-like_heme/steroid_sf"/>
</dbReference>
<keyword evidence="17" id="KW-1185">Reference proteome</keyword>
<accession>A0AAW1VGL2</accession>
<evidence type="ECO:0000256" key="13">
    <source>
        <dbReference type="ARBA" id="ARBA00039806"/>
    </source>
</evidence>
<keyword evidence="2" id="KW-0813">Transport</keyword>
<evidence type="ECO:0000256" key="7">
    <source>
        <dbReference type="ARBA" id="ARBA00022848"/>
    </source>
</evidence>
<keyword evidence="3" id="KW-0349">Heme</keyword>
<comment type="caution">
    <text evidence="16">The sequence shown here is derived from an EMBL/GenBank/DDBJ whole genome shotgun (WGS) entry which is preliminary data.</text>
</comment>
<organism evidence="16 17">
    <name type="scientific">Henosepilachna vigintioctopunctata</name>
    <dbReference type="NCBI Taxonomy" id="420089"/>
    <lineage>
        <taxon>Eukaryota</taxon>
        <taxon>Metazoa</taxon>
        <taxon>Ecdysozoa</taxon>
        <taxon>Arthropoda</taxon>
        <taxon>Hexapoda</taxon>
        <taxon>Insecta</taxon>
        <taxon>Pterygota</taxon>
        <taxon>Neoptera</taxon>
        <taxon>Endopterygota</taxon>
        <taxon>Coleoptera</taxon>
        <taxon>Polyphaga</taxon>
        <taxon>Cucujiformia</taxon>
        <taxon>Coccinelloidea</taxon>
        <taxon>Coccinellidae</taxon>
        <taxon>Epilachninae</taxon>
        <taxon>Epilachnini</taxon>
        <taxon>Henosepilachna</taxon>
    </lineage>
</organism>
<keyword evidence="14" id="KW-1133">Transmembrane helix</keyword>
<evidence type="ECO:0000256" key="9">
    <source>
        <dbReference type="ARBA" id="ARBA00023004"/>
    </source>
</evidence>
<evidence type="ECO:0000256" key="10">
    <source>
        <dbReference type="ARBA" id="ARBA00023136"/>
    </source>
</evidence>
<dbReference type="SUPFAM" id="SSF55856">
    <property type="entry name" value="Cytochrome b5-like heme/steroid binding domain"/>
    <property type="match status" value="1"/>
</dbReference>
<sequence length="129" mass="14543">MTEQKPRKFTRAEVEGHCNSTSLWIIIENNIYDVTKFQEEHPGGDEALLEFAGKDGSDAFIEVGHSSEARELLKQFLVGELVDSEKSYVKYSDKRTSRRGPNLFVPIAISSVVIIGAFIAYRIYRSANN</sequence>
<keyword evidence="5" id="KW-0479">Metal-binding</keyword>
<evidence type="ECO:0000256" key="11">
    <source>
        <dbReference type="ARBA" id="ARBA00037877"/>
    </source>
</evidence>
<dbReference type="InterPro" id="IPR001199">
    <property type="entry name" value="Cyt_B5-like_heme/steroid-bd"/>
</dbReference>
<dbReference type="PANTHER" id="PTHR19359">
    <property type="entry name" value="CYTOCHROME B5"/>
    <property type="match status" value="1"/>
</dbReference>
<dbReference type="EMBL" id="JARQZJ010000130">
    <property type="protein sequence ID" value="KAK9891781.1"/>
    <property type="molecule type" value="Genomic_DNA"/>
</dbReference>
<evidence type="ECO:0000313" key="17">
    <source>
        <dbReference type="Proteomes" id="UP001431783"/>
    </source>
</evidence>
<keyword evidence="10 14" id="KW-0472">Membrane</keyword>
<proteinExistence type="inferred from homology"/>
<evidence type="ECO:0000256" key="2">
    <source>
        <dbReference type="ARBA" id="ARBA00022448"/>
    </source>
</evidence>
<feature type="transmembrane region" description="Helical" evidence="14">
    <location>
        <begin position="103"/>
        <end position="124"/>
    </location>
</feature>
<keyword evidence="9" id="KW-0408">Iron</keyword>
<comment type="similarity">
    <text evidence="12">Belongs to the cytochrome b5 family.</text>
</comment>
<evidence type="ECO:0000256" key="14">
    <source>
        <dbReference type="SAM" id="Phobius"/>
    </source>
</evidence>
<dbReference type="AlphaFoldDB" id="A0AAW1VGL2"/>
<dbReference type="PROSITE" id="PS50255">
    <property type="entry name" value="CYTOCHROME_B5_2"/>
    <property type="match status" value="1"/>
</dbReference>
<evidence type="ECO:0000256" key="12">
    <source>
        <dbReference type="ARBA" id="ARBA00038168"/>
    </source>
</evidence>
<dbReference type="GO" id="GO:0046872">
    <property type="term" value="F:metal ion binding"/>
    <property type="evidence" value="ECO:0007669"/>
    <property type="project" value="UniProtKB-KW"/>
</dbReference>
<dbReference type="FunFam" id="3.10.120.10:FF:000002">
    <property type="entry name" value="Cytochrome b5 type B"/>
    <property type="match status" value="1"/>
</dbReference>
<dbReference type="Proteomes" id="UP001431783">
    <property type="component" value="Unassembled WGS sequence"/>
</dbReference>
<dbReference type="SMART" id="SM01117">
    <property type="entry name" value="Cyt-b5"/>
    <property type="match status" value="1"/>
</dbReference>
<evidence type="ECO:0000256" key="3">
    <source>
        <dbReference type="ARBA" id="ARBA00022617"/>
    </source>
</evidence>
<dbReference type="InterPro" id="IPR050668">
    <property type="entry name" value="Cytochrome_b5"/>
</dbReference>
<evidence type="ECO:0000313" key="16">
    <source>
        <dbReference type="EMBL" id="KAK9891781.1"/>
    </source>
</evidence>
<reference evidence="16 17" key="1">
    <citation type="submission" date="2023-03" db="EMBL/GenBank/DDBJ databases">
        <title>Genome insight into feeding habits of ladybird beetles.</title>
        <authorList>
            <person name="Li H.-S."/>
            <person name="Huang Y.-H."/>
            <person name="Pang H."/>
        </authorList>
    </citation>
    <scope>NUCLEOTIDE SEQUENCE [LARGE SCALE GENOMIC DNA]</scope>
    <source>
        <strain evidence="16">SYSU_2023b</strain>
        <tissue evidence="16">Whole body</tissue>
    </source>
</reference>
<evidence type="ECO:0000256" key="8">
    <source>
        <dbReference type="ARBA" id="ARBA00022982"/>
    </source>
</evidence>
<dbReference type="PANTHER" id="PTHR19359:SF150">
    <property type="entry name" value="CYTOCHROME B5"/>
    <property type="match status" value="1"/>
</dbReference>
<dbReference type="PRINTS" id="PR00363">
    <property type="entry name" value="CYTOCHROMEB5"/>
</dbReference>
<keyword evidence="8" id="KW-0249">Electron transport</keyword>
<keyword evidence="7" id="KW-0492">Microsome</keyword>
<keyword evidence="6" id="KW-0256">Endoplasmic reticulum</keyword>
<evidence type="ECO:0000256" key="6">
    <source>
        <dbReference type="ARBA" id="ARBA00022824"/>
    </source>
</evidence>
<dbReference type="Gene3D" id="3.10.120.10">
    <property type="entry name" value="Cytochrome b5-like heme/steroid binding domain"/>
    <property type="match status" value="1"/>
</dbReference>